<organism evidence="1">
    <name type="scientific">viral metagenome</name>
    <dbReference type="NCBI Taxonomy" id="1070528"/>
    <lineage>
        <taxon>unclassified sequences</taxon>
        <taxon>metagenomes</taxon>
        <taxon>organismal metagenomes</taxon>
    </lineage>
</organism>
<proteinExistence type="predicted"/>
<name>A0A6C0KH19_9ZZZZ</name>
<protein>
    <submittedName>
        <fullName evidence="1">Uncharacterized protein</fullName>
    </submittedName>
</protein>
<sequence>MSGSLNSSNYEVINSEICDLLNTGKYSYVAINIYSNSNCTAIARDEEGNDLTNKIILNVSKILAHKDENGNDVNDKITFTFNDNSTLILDDEFDNYWYILTGVPMKFTKF</sequence>
<dbReference type="AlphaFoldDB" id="A0A6C0KH19"/>
<accession>A0A6C0KH19</accession>
<evidence type="ECO:0000313" key="1">
    <source>
        <dbReference type="EMBL" id="QHU16623.1"/>
    </source>
</evidence>
<dbReference type="EMBL" id="MN740887">
    <property type="protein sequence ID" value="QHU16623.1"/>
    <property type="molecule type" value="Genomic_DNA"/>
</dbReference>
<reference evidence="1" key="1">
    <citation type="journal article" date="2020" name="Nature">
        <title>Giant virus diversity and host interactions through global metagenomics.</title>
        <authorList>
            <person name="Schulz F."/>
            <person name="Roux S."/>
            <person name="Paez-Espino D."/>
            <person name="Jungbluth S."/>
            <person name="Walsh D.A."/>
            <person name="Denef V.J."/>
            <person name="McMahon K.D."/>
            <person name="Konstantinidis K.T."/>
            <person name="Eloe-Fadrosh E.A."/>
            <person name="Kyrpides N.C."/>
            <person name="Woyke T."/>
        </authorList>
    </citation>
    <scope>NUCLEOTIDE SEQUENCE</scope>
    <source>
        <strain evidence="1">GVMAG-S-3300012000-53</strain>
    </source>
</reference>